<comment type="subcellular location">
    <subcellularLocation>
        <location evidence="1 12">Cytoplasm</location>
    </subcellularLocation>
</comment>
<dbReference type="GO" id="GO:0070475">
    <property type="term" value="P:rRNA base methylation"/>
    <property type="evidence" value="ECO:0007669"/>
    <property type="project" value="TreeGrafter"/>
</dbReference>
<keyword evidence="7 12" id="KW-0489">Methyltransferase</keyword>
<evidence type="ECO:0000256" key="4">
    <source>
        <dbReference type="ARBA" id="ARBA00013673"/>
    </source>
</evidence>
<keyword evidence="9 12" id="KW-0949">S-adenosyl-L-methionine</keyword>
<evidence type="ECO:0000256" key="11">
    <source>
        <dbReference type="ARBA" id="ARBA00047944"/>
    </source>
</evidence>
<dbReference type="InterPro" id="IPR015947">
    <property type="entry name" value="PUA-like_sf"/>
</dbReference>
<feature type="domain" description="Ribosomal RNA small subunit methyltransferase E PUA-like" evidence="14">
    <location>
        <begin position="22"/>
        <end position="64"/>
    </location>
</feature>
<evidence type="ECO:0000256" key="1">
    <source>
        <dbReference type="ARBA" id="ARBA00004496"/>
    </source>
</evidence>
<gene>
    <name evidence="15" type="ORF">IAA60_08410</name>
</gene>
<keyword evidence="6 12" id="KW-0698">rRNA processing</keyword>
<comment type="caution">
    <text evidence="15">The sequence shown here is derived from an EMBL/GenBank/DDBJ whole genome shotgun (WGS) entry which is preliminary data.</text>
</comment>
<dbReference type="GO" id="GO:0070042">
    <property type="term" value="F:rRNA (uridine-N3-)-methyltransferase activity"/>
    <property type="evidence" value="ECO:0007669"/>
    <property type="project" value="TreeGrafter"/>
</dbReference>
<dbReference type="Pfam" id="PF04452">
    <property type="entry name" value="Methyltrans_RNA"/>
    <property type="match status" value="1"/>
</dbReference>
<name>A0A9D1KQI1_9FIRM</name>
<comment type="catalytic activity">
    <reaction evidence="11 12">
        <text>uridine(1498) in 16S rRNA + S-adenosyl-L-methionine = N(3)-methyluridine(1498) in 16S rRNA + S-adenosyl-L-homocysteine + H(+)</text>
        <dbReference type="Rhea" id="RHEA:42920"/>
        <dbReference type="Rhea" id="RHEA-COMP:10283"/>
        <dbReference type="Rhea" id="RHEA-COMP:10284"/>
        <dbReference type="ChEBI" id="CHEBI:15378"/>
        <dbReference type="ChEBI" id="CHEBI:57856"/>
        <dbReference type="ChEBI" id="CHEBI:59789"/>
        <dbReference type="ChEBI" id="CHEBI:65315"/>
        <dbReference type="ChEBI" id="CHEBI:74502"/>
        <dbReference type="EC" id="2.1.1.193"/>
    </reaction>
</comment>
<reference evidence="15" key="1">
    <citation type="submission" date="2020-10" db="EMBL/GenBank/DDBJ databases">
        <authorList>
            <person name="Gilroy R."/>
        </authorList>
    </citation>
    <scope>NUCLEOTIDE SEQUENCE</scope>
    <source>
        <strain evidence="15">CHK181-108</strain>
    </source>
</reference>
<sequence>MPKFFTEPENVKGNELTISSGDVRHITKVLRLKEGGVITVCDGAGFDYKAKICEISSDAVHCKITEKTRCDAEPDMRVTLFQGIPKAGKMDYIIQKTTELGISRIVPVMLERCVSKIENKKAGEKKRERWQKIAESAAKQSGRGIIPEVSEPVTLEEAIRELKTLDVFFAPYECEETTRLRGILTQNKNARTAGFMIGPEGGFDMSETDRLRSEGIPTVTLGKRILRTETAGEAVLAMLMYEIGDIND</sequence>
<dbReference type="InterPro" id="IPR006700">
    <property type="entry name" value="RsmE"/>
</dbReference>
<dbReference type="PANTHER" id="PTHR30027:SF3">
    <property type="entry name" value="16S RRNA (URACIL(1498)-N(3))-METHYLTRANSFERASE"/>
    <property type="match status" value="1"/>
</dbReference>
<dbReference type="PANTHER" id="PTHR30027">
    <property type="entry name" value="RIBOSOMAL RNA SMALL SUBUNIT METHYLTRANSFERASE E"/>
    <property type="match status" value="1"/>
</dbReference>
<proteinExistence type="inferred from homology"/>
<evidence type="ECO:0000256" key="5">
    <source>
        <dbReference type="ARBA" id="ARBA00022490"/>
    </source>
</evidence>
<dbReference type="Gene3D" id="3.40.1280.10">
    <property type="match status" value="1"/>
</dbReference>
<organism evidence="15 16">
    <name type="scientific">Candidatus Ornithomonoglobus intestinigallinarum</name>
    <dbReference type="NCBI Taxonomy" id="2840894"/>
    <lineage>
        <taxon>Bacteria</taxon>
        <taxon>Bacillati</taxon>
        <taxon>Bacillota</taxon>
        <taxon>Clostridia</taxon>
        <taxon>Candidatus Ornithomonoglobus</taxon>
    </lineage>
</organism>
<evidence type="ECO:0000256" key="9">
    <source>
        <dbReference type="ARBA" id="ARBA00022691"/>
    </source>
</evidence>
<dbReference type="SUPFAM" id="SSF75217">
    <property type="entry name" value="alpha/beta knot"/>
    <property type="match status" value="1"/>
</dbReference>
<dbReference type="Proteomes" id="UP000824165">
    <property type="component" value="Unassembled WGS sequence"/>
</dbReference>
<dbReference type="SUPFAM" id="SSF88697">
    <property type="entry name" value="PUA domain-like"/>
    <property type="match status" value="1"/>
</dbReference>
<evidence type="ECO:0000256" key="7">
    <source>
        <dbReference type="ARBA" id="ARBA00022603"/>
    </source>
</evidence>
<protein>
    <recommendedName>
        <fullName evidence="4 12">Ribosomal RNA small subunit methyltransferase E</fullName>
        <ecNumber evidence="3 12">2.1.1.193</ecNumber>
    </recommendedName>
</protein>
<dbReference type="InterPro" id="IPR046887">
    <property type="entry name" value="RsmE_PUA-like"/>
</dbReference>
<evidence type="ECO:0000256" key="3">
    <source>
        <dbReference type="ARBA" id="ARBA00012328"/>
    </source>
</evidence>
<evidence type="ECO:0000313" key="16">
    <source>
        <dbReference type="Proteomes" id="UP000824165"/>
    </source>
</evidence>
<dbReference type="NCBIfam" id="NF008692">
    <property type="entry name" value="PRK11713.1-5"/>
    <property type="match status" value="1"/>
</dbReference>
<dbReference type="PIRSF" id="PIRSF015601">
    <property type="entry name" value="MTase_slr0722"/>
    <property type="match status" value="1"/>
</dbReference>
<comment type="function">
    <text evidence="10 12">Specifically methylates the N3 position of the uracil ring of uridine 1498 (m3U1498) in 16S rRNA. Acts on the fully assembled 30S ribosomal subunit.</text>
</comment>
<evidence type="ECO:0000259" key="13">
    <source>
        <dbReference type="Pfam" id="PF04452"/>
    </source>
</evidence>
<dbReference type="EMBL" id="DVLU01000088">
    <property type="protein sequence ID" value="HIT85904.1"/>
    <property type="molecule type" value="Genomic_DNA"/>
</dbReference>
<dbReference type="NCBIfam" id="TIGR00046">
    <property type="entry name" value="RsmE family RNA methyltransferase"/>
    <property type="match status" value="1"/>
</dbReference>
<evidence type="ECO:0000256" key="10">
    <source>
        <dbReference type="ARBA" id="ARBA00025699"/>
    </source>
</evidence>
<feature type="domain" description="Ribosomal RNA small subunit methyltransferase E methyltransferase" evidence="13">
    <location>
        <begin position="75"/>
        <end position="239"/>
    </location>
</feature>
<dbReference type="InterPro" id="IPR046886">
    <property type="entry name" value="RsmE_MTase_dom"/>
</dbReference>
<evidence type="ECO:0000256" key="12">
    <source>
        <dbReference type="PIRNR" id="PIRNR015601"/>
    </source>
</evidence>
<dbReference type="InterPro" id="IPR029028">
    <property type="entry name" value="Alpha/beta_knot_MTases"/>
</dbReference>
<accession>A0A9D1KQI1</accession>
<dbReference type="GO" id="GO:0005737">
    <property type="term" value="C:cytoplasm"/>
    <property type="evidence" value="ECO:0007669"/>
    <property type="project" value="UniProtKB-SubCell"/>
</dbReference>
<evidence type="ECO:0000256" key="6">
    <source>
        <dbReference type="ARBA" id="ARBA00022552"/>
    </source>
</evidence>
<comment type="similarity">
    <text evidence="2 12">Belongs to the RNA methyltransferase RsmE family.</text>
</comment>
<keyword evidence="5 12" id="KW-0963">Cytoplasm</keyword>
<dbReference type="EC" id="2.1.1.193" evidence="3 12"/>
<dbReference type="Pfam" id="PF20260">
    <property type="entry name" value="PUA_4"/>
    <property type="match status" value="1"/>
</dbReference>
<evidence type="ECO:0000313" key="15">
    <source>
        <dbReference type="EMBL" id="HIT85904.1"/>
    </source>
</evidence>
<evidence type="ECO:0000256" key="8">
    <source>
        <dbReference type="ARBA" id="ARBA00022679"/>
    </source>
</evidence>
<dbReference type="AlphaFoldDB" id="A0A9D1KQI1"/>
<dbReference type="CDD" id="cd18084">
    <property type="entry name" value="RsmE-like"/>
    <property type="match status" value="1"/>
</dbReference>
<evidence type="ECO:0000259" key="14">
    <source>
        <dbReference type="Pfam" id="PF20260"/>
    </source>
</evidence>
<dbReference type="InterPro" id="IPR029026">
    <property type="entry name" value="tRNA_m1G_MTases_N"/>
</dbReference>
<reference evidence="15" key="2">
    <citation type="journal article" date="2021" name="PeerJ">
        <title>Extensive microbial diversity within the chicken gut microbiome revealed by metagenomics and culture.</title>
        <authorList>
            <person name="Gilroy R."/>
            <person name="Ravi A."/>
            <person name="Getino M."/>
            <person name="Pursley I."/>
            <person name="Horton D.L."/>
            <person name="Alikhan N.F."/>
            <person name="Baker D."/>
            <person name="Gharbi K."/>
            <person name="Hall N."/>
            <person name="Watson M."/>
            <person name="Adriaenssens E.M."/>
            <person name="Foster-Nyarko E."/>
            <person name="Jarju S."/>
            <person name="Secka A."/>
            <person name="Antonio M."/>
            <person name="Oren A."/>
            <person name="Chaudhuri R.R."/>
            <person name="La Ragione R."/>
            <person name="Hildebrand F."/>
            <person name="Pallen M.J."/>
        </authorList>
    </citation>
    <scope>NUCLEOTIDE SEQUENCE</scope>
    <source>
        <strain evidence="15">CHK181-108</strain>
    </source>
</reference>
<evidence type="ECO:0000256" key="2">
    <source>
        <dbReference type="ARBA" id="ARBA00005528"/>
    </source>
</evidence>
<keyword evidence="8 12" id="KW-0808">Transferase</keyword>